<dbReference type="KEGG" id="css:Cst_c15220"/>
<accession>L7VPA7</accession>
<protein>
    <submittedName>
        <fullName evidence="1">Uncharacterized protein</fullName>
    </submittedName>
</protein>
<organism evidence="1 2">
    <name type="scientific">Thermoclostridium stercorarium (strain ATCC 35414 / DSM 8532 / NCIMB 11754)</name>
    <name type="common">Clostridium stercorarium</name>
    <dbReference type="NCBI Taxonomy" id="1121335"/>
    <lineage>
        <taxon>Bacteria</taxon>
        <taxon>Bacillati</taxon>
        <taxon>Bacillota</taxon>
        <taxon>Clostridia</taxon>
        <taxon>Eubacteriales</taxon>
        <taxon>Oscillospiraceae</taxon>
        <taxon>Thermoclostridium</taxon>
    </lineage>
</organism>
<reference evidence="1 2" key="1">
    <citation type="journal article" date="2013" name="Genome Announc.">
        <title>Complete genome sequence of Clostridium stercorarium subsp. stercorarium strain DSM 8532, a thermophilic degrader of plant cell wall fibers.</title>
        <authorList>
            <person name="Poehlein A."/>
            <person name="Zverlov V.V."/>
            <person name="Daniel R."/>
            <person name="Schwarz W.H."/>
            <person name="Liebl W."/>
        </authorList>
    </citation>
    <scope>NUCLEOTIDE SEQUENCE [LARGE SCALE GENOMIC DNA]</scope>
    <source>
        <strain evidence="2">ATCC 35414 / DSM 8532 / NCIMB 11754</strain>
    </source>
</reference>
<evidence type="ECO:0000313" key="2">
    <source>
        <dbReference type="Proteomes" id="UP000011220"/>
    </source>
</evidence>
<evidence type="ECO:0000313" key="1">
    <source>
        <dbReference type="EMBL" id="AGC68509.1"/>
    </source>
</evidence>
<name>L7VPA7_THES1</name>
<gene>
    <name evidence="1" type="ordered locus">Cst_c15220</name>
</gene>
<dbReference type="EMBL" id="CP004044">
    <property type="protein sequence ID" value="AGC68509.1"/>
    <property type="molecule type" value="Genomic_DNA"/>
</dbReference>
<proteinExistence type="predicted"/>
<sequence length="41" mass="3962">MGGEPIEKKYQNGMGTVGGDSACGCVQGGGESVGGKDWGGT</sequence>
<dbReference type="AlphaFoldDB" id="L7VPA7"/>
<dbReference type="Proteomes" id="UP000011220">
    <property type="component" value="Chromosome"/>
</dbReference>
<dbReference type="STRING" id="1121335.Cst_c15220"/>
<keyword evidence="2" id="KW-1185">Reference proteome</keyword>